<dbReference type="OrthoDB" id="9815244at2"/>
<dbReference type="Gene3D" id="3.30.1950.10">
    <property type="entry name" value="wza like domain"/>
    <property type="match status" value="1"/>
</dbReference>
<evidence type="ECO:0000256" key="15">
    <source>
        <dbReference type="SAM" id="SignalP"/>
    </source>
</evidence>
<reference evidence="19" key="1">
    <citation type="submission" date="2020-01" db="EMBL/GenBank/DDBJ databases">
        <title>Phosphoaccumulans saitamaens gen. nov., sp. nov., a polyphosphate accumulating bacterium isolated from surface river water.</title>
        <authorList>
            <person name="Watanabe K."/>
            <person name="Suda W."/>
        </authorList>
    </citation>
    <scope>NUCLEOTIDE SEQUENCE [LARGE SCALE GENOMIC DNA]</scope>
    <source>
        <strain evidence="19">ICHIAU1</strain>
    </source>
</reference>
<evidence type="ECO:0000256" key="12">
    <source>
        <dbReference type="ARBA" id="ARBA00023139"/>
    </source>
</evidence>
<evidence type="ECO:0000256" key="13">
    <source>
        <dbReference type="ARBA" id="ARBA00023237"/>
    </source>
</evidence>
<dbReference type="RefSeq" id="WP_162049637.1">
    <property type="nucleotide sequence ID" value="NZ_AP022345.1"/>
</dbReference>
<evidence type="ECO:0000256" key="4">
    <source>
        <dbReference type="ARBA" id="ARBA00022452"/>
    </source>
</evidence>
<dbReference type="GO" id="GO:0015159">
    <property type="term" value="F:polysaccharide transmembrane transporter activity"/>
    <property type="evidence" value="ECO:0007669"/>
    <property type="project" value="InterPro"/>
</dbReference>
<evidence type="ECO:0000259" key="17">
    <source>
        <dbReference type="Pfam" id="PF22461"/>
    </source>
</evidence>
<dbReference type="InterPro" id="IPR003715">
    <property type="entry name" value="Poly_export_N"/>
</dbReference>
<evidence type="ECO:0000313" key="18">
    <source>
        <dbReference type="EMBL" id="BBU69670.1"/>
    </source>
</evidence>
<keyword evidence="9" id="KW-0406">Ion transport</keyword>
<keyword evidence="19" id="KW-1185">Reference proteome</keyword>
<dbReference type="GO" id="GO:0046930">
    <property type="term" value="C:pore complex"/>
    <property type="evidence" value="ECO:0007669"/>
    <property type="project" value="UniProtKB-KW"/>
</dbReference>
<evidence type="ECO:0000313" key="19">
    <source>
        <dbReference type="Proteomes" id="UP000463961"/>
    </source>
</evidence>
<evidence type="ECO:0000256" key="14">
    <source>
        <dbReference type="ARBA" id="ARBA00023288"/>
    </source>
</evidence>
<keyword evidence="8" id="KW-0625">Polysaccharide transport</keyword>
<dbReference type="Pfam" id="PF02563">
    <property type="entry name" value="Poly_export"/>
    <property type="match status" value="1"/>
</dbReference>
<dbReference type="Proteomes" id="UP000463961">
    <property type="component" value="Chromosome"/>
</dbReference>
<keyword evidence="14" id="KW-0449">Lipoprotein</keyword>
<keyword evidence="6" id="KW-0812">Transmembrane</keyword>
<organism evidence="18 19">
    <name type="scientific">Fluviibacter phosphoraccumulans</name>
    <dbReference type="NCBI Taxonomy" id="1751046"/>
    <lineage>
        <taxon>Bacteria</taxon>
        <taxon>Pseudomonadati</taxon>
        <taxon>Pseudomonadota</taxon>
        <taxon>Betaproteobacteria</taxon>
        <taxon>Rhodocyclales</taxon>
        <taxon>Fluviibacteraceae</taxon>
        <taxon>Fluviibacter</taxon>
    </lineage>
</organism>
<evidence type="ECO:0000256" key="9">
    <source>
        <dbReference type="ARBA" id="ARBA00023065"/>
    </source>
</evidence>
<accession>A0A7R6TPH8</accession>
<evidence type="ECO:0000256" key="7">
    <source>
        <dbReference type="ARBA" id="ARBA00022729"/>
    </source>
</evidence>
<feature type="domain" description="SLBB" evidence="17">
    <location>
        <begin position="186"/>
        <end position="260"/>
    </location>
</feature>
<evidence type="ECO:0000256" key="10">
    <source>
        <dbReference type="ARBA" id="ARBA00023114"/>
    </source>
</evidence>
<dbReference type="EMBL" id="AP022345">
    <property type="protein sequence ID" value="BBU69670.1"/>
    <property type="molecule type" value="Genomic_DNA"/>
</dbReference>
<dbReference type="PANTHER" id="PTHR33619">
    <property type="entry name" value="POLYSACCHARIDE EXPORT PROTEIN GFCE-RELATED"/>
    <property type="match status" value="1"/>
</dbReference>
<dbReference type="GO" id="GO:0009279">
    <property type="term" value="C:cell outer membrane"/>
    <property type="evidence" value="ECO:0007669"/>
    <property type="project" value="UniProtKB-SubCell"/>
</dbReference>
<feature type="signal peptide" evidence="15">
    <location>
        <begin position="1"/>
        <end position="26"/>
    </location>
</feature>
<feature type="domain" description="SLBB" evidence="17">
    <location>
        <begin position="267"/>
        <end position="363"/>
    </location>
</feature>
<sequence>MKIKYLSALLVIAAGLLLQGCNGFFASAGASRSQVTDAATASISETGAPALIQVVPVTPAIARQVAQAERSMRFPTLPNQAAPENLVGPGDTLDIIVWEAAPAILFRNTSSNSLLGTVTPTGTSTTTLPPQMVSKQGEIMFPFVGKLQVGGKTPSQIESLLVEKLKGKANQPQVIVRVANNLSSTVTIVGEVKQSTRMPLSPKGERILDAVAAAGGVSQPVHKMTIQVARNGKIQSLPLETIIRDPKANIPLQPNDVVTVYYQPLSFTVLGATGKNDEITFEATGINLSQAMGRVGGLQDSRADSKAVFIFRLEAPDAPVIQPNGLVTEDNQVPVVYQFNMNDPATFFLAQSFPMKNKDMLYVSAAGSVELNKFLSVITSVLSPAASINNQFLISQ</sequence>
<keyword evidence="3" id="KW-0813">Transport</keyword>
<comment type="subcellular location">
    <subcellularLocation>
        <location evidence="1">Cell outer membrane</location>
        <topology evidence="1">Multi-pass membrane protein</topology>
    </subcellularLocation>
</comment>
<dbReference type="Gene3D" id="3.10.560.10">
    <property type="entry name" value="Outer membrane lipoprotein wza domain like"/>
    <property type="match status" value="2"/>
</dbReference>
<evidence type="ECO:0000256" key="3">
    <source>
        <dbReference type="ARBA" id="ARBA00022448"/>
    </source>
</evidence>
<evidence type="ECO:0000256" key="5">
    <source>
        <dbReference type="ARBA" id="ARBA00022597"/>
    </source>
</evidence>
<keyword evidence="11" id="KW-0472">Membrane</keyword>
<dbReference type="InterPro" id="IPR054765">
    <property type="entry name" value="SLBB_dom"/>
</dbReference>
<dbReference type="PANTHER" id="PTHR33619:SF3">
    <property type="entry name" value="POLYSACCHARIDE EXPORT PROTEIN GFCE-RELATED"/>
    <property type="match status" value="1"/>
</dbReference>
<evidence type="ECO:0000256" key="1">
    <source>
        <dbReference type="ARBA" id="ARBA00004571"/>
    </source>
</evidence>
<evidence type="ECO:0000259" key="16">
    <source>
        <dbReference type="Pfam" id="PF02563"/>
    </source>
</evidence>
<dbReference type="GO" id="GO:0006811">
    <property type="term" value="P:monoatomic ion transport"/>
    <property type="evidence" value="ECO:0007669"/>
    <property type="project" value="UniProtKB-KW"/>
</dbReference>
<keyword evidence="12" id="KW-0564">Palmitate</keyword>
<keyword evidence="5" id="KW-0762">Sugar transport</keyword>
<keyword evidence="4" id="KW-1134">Transmembrane beta strand</keyword>
<feature type="chain" id="PRO_5031370870" evidence="15">
    <location>
        <begin position="27"/>
        <end position="396"/>
    </location>
</feature>
<evidence type="ECO:0000256" key="8">
    <source>
        <dbReference type="ARBA" id="ARBA00023047"/>
    </source>
</evidence>
<feature type="domain" description="Polysaccharide export protein N-terminal" evidence="16">
    <location>
        <begin position="80"/>
        <end position="178"/>
    </location>
</feature>
<dbReference type="GO" id="GO:0015288">
    <property type="term" value="F:porin activity"/>
    <property type="evidence" value="ECO:0007669"/>
    <property type="project" value="UniProtKB-KW"/>
</dbReference>
<gene>
    <name evidence="18" type="ORF">ICHIAU1_19530</name>
</gene>
<keyword evidence="13" id="KW-0998">Cell outer membrane</keyword>
<keyword evidence="7 15" id="KW-0732">Signal</keyword>
<dbReference type="PROSITE" id="PS51257">
    <property type="entry name" value="PROKAR_LIPOPROTEIN"/>
    <property type="match status" value="1"/>
</dbReference>
<dbReference type="InterPro" id="IPR049712">
    <property type="entry name" value="Poly_export"/>
</dbReference>
<proteinExistence type="inferred from homology"/>
<name>A0A7R6TPH8_9RHOO</name>
<evidence type="ECO:0000256" key="6">
    <source>
        <dbReference type="ARBA" id="ARBA00022692"/>
    </source>
</evidence>
<protein>
    <submittedName>
        <fullName evidence="18">Capsular polysaccharide biosynthesis protein</fullName>
    </submittedName>
</protein>
<comment type="similarity">
    <text evidence="2">Belongs to the BexD/CtrA/VexA family.</text>
</comment>
<dbReference type="AlphaFoldDB" id="A0A7R6TPH8"/>
<dbReference type="Pfam" id="PF22461">
    <property type="entry name" value="SLBB_2"/>
    <property type="match status" value="2"/>
</dbReference>
<keyword evidence="10" id="KW-0626">Porin</keyword>
<evidence type="ECO:0000256" key="11">
    <source>
        <dbReference type="ARBA" id="ARBA00023136"/>
    </source>
</evidence>
<evidence type="ECO:0000256" key="2">
    <source>
        <dbReference type="ARBA" id="ARBA00009450"/>
    </source>
</evidence>